<dbReference type="Gene3D" id="3.40.50.300">
    <property type="entry name" value="P-loop containing nucleotide triphosphate hydrolases"/>
    <property type="match status" value="1"/>
</dbReference>
<keyword evidence="2" id="KW-0067">ATP-binding</keyword>
<feature type="region of interest" description="Disordered" evidence="6">
    <location>
        <begin position="86"/>
        <end position="118"/>
    </location>
</feature>
<dbReference type="InterPro" id="IPR009057">
    <property type="entry name" value="Homeodomain-like_sf"/>
</dbReference>
<evidence type="ECO:0000256" key="3">
    <source>
        <dbReference type="ARBA" id="ARBA00023015"/>
    </source>
</evidence>
<dbReference type="EMBL" id="JBBUTG010000003">
    <property type="protein sequence ID" value="MEK8030596.1"/>
    <property type="molecule type" value="Genomic_DNA"/>
</dbReference>
<evidence type="ECO:0000313" key="9">
    <source>
        <dbReference type="EMBL" id="MEK8030596.1"/>
    </source>
</evidence>
<comment type="caution">
    <text evidence="9">The sequence shown here is derived from an EMBL/GenBank/DDBJ whole genome shotgun (WGS) entry which is preliminary data.</text>
</comment>
<evidence type="ECO:0000256" key="2">
    <source>
        <dbReference type="ARBA" id="ARBA00022840"/>
    </source>
</evidence>
<reference evidence="9 10" key="1">
    <citation type="submission" date="2024-04" db="EMBL/GenBank/DDBJ databases">
        <title>Novel species of the genus Ideonella isolated from streams.</title>
        <authorList>
            <person name="Lu H."/>
        </authorList>
    </citation>
    <scope>NUCLEOTIDE SEQUENCE [LARGE SCALE GENOMIC DNA]</scope>
    <source>
        <strain evidence="9 10">DXS29W</strain>
    </source>
</reference>
<feature type="domain" description="Sigma-54 factor interaction" evidence="8">
    <location>
        <begin position="182"/>
        <end position="386"/>
    </location>
</feature>
<evidence type="ECO:0000256" key="1">
    <source>
        <dbReference type="ARBA" id="ARBA00022741"/>
    </source>
</evidence>
<organism evidence="9 10">
    <name type="scientific">Ideonella lacteola</name>
    <dbReference type="NCBI Taxonomy" id="2984193"/>
    <lineage>
        <taxon>Bacteria</taxon>
        <taxon>Pseudomonadati</taxon>
        <taxon>Pseudomonadota</taxon>
        <taxon>Betaproteobacteria</taxon>
        <taxon>Burkholderiales</taxon>
        <taxon>Sphaerotilaceae</taxon>
        <taxon>Ideonella</taxon>
    </lineage>
</organism>
<keyword evidence="4" id="KW-0238">DNA-binding</keyword>
<keyword evidence="5" id="KW-0804">Transcription</keyword>
<protein>
    <submittedName>
        <fullName evidence="9">Helix-turn-helix domain-containing protein</fullName>
    </submittedName>
</protein>
<name>A0ABU9BKV7_9BURK</name>
<dbReference type="InterPro" id="IPR020449">
    <property type="entry name" value="Tscrpt_reg_AraC-type_HTH"/>
</dbReference>
<gene>
    <name evidence="9" type="ORF">AACH06_07130</name>
</gene>
<dbReference type="SUPFAM" id="SSF46689">
    <property type="entry name" value="Homeodomain-like"/>
    <property type="match status" value="2"/>
</dbReference>
<dbReference type="PROSITE" id="PS01124">
    <property type="entry name" value="HTH_ARAC_FAMILY_2"/>
    <property type="match status" value="1"/>
</dbReference>
<evidence type="ECO:0000313" key="10">
    <source>
        <dbReference type="Proteomes" id="UP001371218"/>
    </source>
</evidence>
<dbReference type="Pfam" id="PF14532">
    <property type="entry name" value="Sigma54_activ_2"/>
    <property type="match status" value="1"/>
</dbReference>
<dbReference type="CDD" id="cd00009">
    <property type="entry name" value="AAA"/>
    <property type="match status" value="1"/>
</dbReference>
<proteinExistence type="predicted"/>
<feature type="domain" description="HTH araC/xylS-type" evidence="7">
    <location>
        <begin position="456"/>
        <end position="555"/>
    </location>
</feature>
<evidence type="ECO:0000259" key="8">
    <source>
        <dbReference type="PROSITE" id="PS50045"/>
    </source>
</evidence>
<evidence type="ECO:0000256" key="5">
    <source>
        <dbReference type="ARBA" id="ARBA00023163"/>
    </source>
</evidence>
<dbReference type="PANTHER" id="PTHR32071:SF117">
    <property type="entry name" value="PTS-DEPENDENT DIHYDROXYACETONE KINASE OPERON REGULATORY PROTEIN-RELATED"/>
    <property type="match status" value="1"/>
</dbReference>
<dbReference type="InterPro" id="IPR018062">
    <property type="entry name" value="HTH_AraC-typ_CS"/>
</dbReference>
<keyword evidence="1" id="KW-0547">Nucleotide-binding</keyword>
<dbReference type="Pfam" id="PF25601">
    <property type="entry name" value="AAA_lid_14"/>
    <property type="match status" value="1"/>
</dbReference>
<dbReference type="Gene3D" id="1.10.8.60">
    <property type="match status" value="1"/>
</dbReference>
<feature type="region of interest" description="Disordered" evidence="6">
    <location>
        <begin position="409"/>
        <end position="429"/>
    </location>
</feature>
<dbReference type="Pfam" id="PF12833">
    <property type="entry name" value="HTH_18"/>
    <property type="match status" value="1"/>
</dbReference>
<keyword evidence="3" id="KW-0805">Transcription regulation</keyword>
<dbReference type="InterPro" id="IPR027417">
    <property type="entry name" value="P-loop_NTPase"/>
</dbReference>
<feature type="compositionally biased region" description="Pro residues" evidence="6">
    <location>
        <begin position="414"/>
        <end position="429"/>
    </location>
</feature>
<dbReference type="InterPro" id="IPR018060">
    <property type="entry name" value="HTH_AraC"/>
</dbReference>
<dbReference type="Proteomes" id="UP001371218">
    <property type="component" value="Unassembled WGS sequence"/>
</dbReference>
<evidence type="ECO:0000256" key="4">
    <source>
        <dbReference type="ARBA" id="ARBA00023125"/>
    </source>
</evidence>
<keyword evidence="10" id="KW-1185">Reference proteome</keyword>
<dbReference type="InterPro" id="IPR058031">
    <property type="entry name" value="AAA_lid_NorR"/>
</dbReference>
<dbReference type="PROSITE" id="PS00041">
    <property type="entry name" value="HTH_ARAC_FAMILY_1"/>
    <property type="match status" value="1"/>
</dbReference>
<dbReference type="PROSITE" id="PS50045">
    <property type="entry name" value="SIGMA54_INTERACT_4"/>
    <property type="match status" value="1"/>
</dbReference>
<dbReference type="SMART" id="SM00342">
    <property type="entry name" value="HTH_ARAC"/>
    <property type="match status" value="1"/>
</dbReference>
<sequence length="559" mass="60995">MVLETDIVAGRVERRRPSRAPLVGEFIRGAYHPKRTLPELLRGLMGSLAGQVAARRGQLRLSGLGTLAFESAAGAFNAGWIDGTNGHARNGRHHPSVATAASPAKPSNGSHGPGPSAPPTAFPLVYGNVALGELQLEWPAAQPGAVAWQTMCEEFAAHCARLAMRFETQRWAGQRLGRPLLLVGASEALLRIESFVEMAAFSTLPVLLTGEFGTEKALLAAAIHCCGPCAAAPFVEVPCASAGGQPAQWFEQAHGGTLFFNGIDELPPPLQQELLQHMHSRLGQRLSTPAAPELRVIASSTADLYSLAQQGGFSRALQAELDFLRARVPPLRERPEDIEALVTAAIERQGFDAGRLLTDDLLAQCRAHAWPENLFELERVIARLAVMSRGQPIRYADLLHHAPHLAADRRIAPRPSPSAPLPPPAPRPAEPPLAHWVRCAMTRNLPELARLHDGLRKALVYLGEHHADAISLDGLARQAHVSPSHLSFLFRTTLKTTFKSLLQHIRIERARQLMAEDPRRRITDIALTVGFVDLSHFEKCFRRIIGSSPRDYRHRGEPS</sequence>
<dbReference type="InterPro" id="IPR002078">
    <property type="entry name" value="Sigma_54_int"/>
</dbReference>
<dbReference type="SUPFAM" id="SSF52540">
    <property type="entry name" value="P-loop containing nucleoside triphosphate hydrolases"/>
    <property type="match status" value="1"/>
</dbReference>
<dbReference type="PRINTS" id="PR00032">
    <property type="entry name" value="HTHARAC"/>
</dbReference>
<dbReference type="RefSeq" id="WP_341424956.1">
    <property type="nucleotide sequence ID" value="NZ_JBBUTG010000003.1"/>
</dbReference>
<evidence type="ECO:0000259" key="7">
    <source>
        <dbReference type="PROSITE" id="PS01124"/>
    </source>
</evidence>
<dbReference type="PANTHER" id="PTHR32071">
    <property type="entry name" value="TRANSCRIPTIONAL REGULATORY PROTEIN"/>
    <property type="match status" value="1"/>
</dbReference>
<evidence type="ECO:0000256" key="6">
    <source>
        <dbReference type="SAM" id="MobiDB-lite"/>
    </source>
</evidence>
<dbReference type="Gene3D" id="1.10.10.60">
    <property type="entry name" value="Homeodomain-like"/>
    <property type="match status" value="1"/>
</dbReference>
<accession>A0ABU9BKV7</accession>